<name>A0ABQ0LMY1_MYCCL</name>
<gene>
    <name evidence="2" type="ORF">MCHLO_09459</name>
</gene>
<organism evidence="2 3">
    <name type="scientific">Mycena chlorophos</name>
    <name type="common">Agaric fungus</name>
    <name type="synonym">Agaricus chlorophos</name>
    <dbReference type="NCBI Taxonomy" id="658473"/>
    <lineage>
        <taxon>Eukaryota</taxon>
        <taxon>Fungi</taxon>
        <taxon>Dikarya</taxon>
        <taxon>Basidiomycota</taxon>
        <taxon>Agaricomycotina</taxon>
        <taxon>Agaricomycetes</taxon>
        <taxon>Agaricomycetidae</taxon>
        <taxon>Agaricales</taxon>
        <taxon>Marasmiineae</taxon>
        <taxon>Mycenaceae</taxon>
        <taxon>Mycena</taxon>
    </lineage>
</organism>
<proteinExistence type="predicted"/>
<feature type="region of interest" description="Disordered" evidence="1">
    <location>
        <begin position="62"/>
        <end position="91"/>
    </location>
</feature>
<evidence type="ECO:0000256" key="1">
    <source>
        <dbReference type="SAM" id="MobiDB-lite"/>
    </source>
</evidence>
<dbReference type="Proteomes" id="UP000815677">
    <property type="component" value="Unassembled WGS sequence"/>
</dbReference>
<evidence type="ECO:0000313" key="3">
    <source>
        <dbReference type="Proteomes" id="UP000815677"/>
    </source>
</evidence>
<keyword evidence="3" id="KW-1185">Reference proteome</keyword>
<feature type="compositionally biased region" description="Basic and acidic residues" evidence="1">
    <location>
        <begin position="79"/>
        <end position="91"/>
    </location>
</feature>
<reference evidence="2" key="1">
    <citation type="submission" date="2014-09" db="EMBL/GenBank/DDBJ databases">
        <title>Genome sequence of the luminous mushroom Mycena chlorophos for searching fungal bioluminescence genes.</title>
        <authorList>
            <person name="Tanaka Y."/>
            <person name="Kasuga D."/>
            <person name="Oba Y."/>
            <person name="Hase S."/>
            <person name="Sato K."/>
            <person name="Oba Y."/>
            <person name="Sakakibara Y."/>
        </authorList>
    </citation>
    <scope>NUCLEOTIDE SEQUENCE</scope>
</reference>
<feature type="compositionally biased region" description="Polar residues" evidence="1">
    <location>
        <begin position="115"/>
        <end position="130"/>
    </location>
</feature>
<feature type="region of interest" description="Disordered" evidence="1">
    <location>
        <begin position="110"/>
        <end position="130"/>
    </location>
</feature>
<protein>
    <submittedName>
        <fullName evidence="2">Uncharacterized protein</fullName>
    </submittedName>
</protein>
<sequence>MQRRPPPRTQGSSASRSRPPISASYPPKGAKEPRWHEVRLLVLRSASPTVNGFCVILQTQPKRLGSRPGPSRFPIVEDNYDRDSDDGKSEHTVDRELWEQVARVKAAVAEATARDTGTPTTEAASDGSTVRQADGSLDLLYPTRPNTPIVASRAIYGGNAIPRRSVSSKPAGPQLPPPPPLADALKVAFAGYIKYPILAAAFVNPSTSPALSTSRSKGHVADGGIGVPKVLARPASRGAAVNTGVVSLGTIRQVPIAITFAPSHGECNVGVSVEDAEKGIGLLDGGKRLDEEPGVIPPEFRAKGKVGRIVIEVRVVSLYWCFLHANHGLLQWPGYKTYTAAVDLLVDEAPGAAYVLRKDFAAQIAEVVLRFATVRLPCFLPRSRKLTFTRTECALPRIRRRARRSGWFHREDDVGTQGAATKAGPSTSGRRFGAGGEG</sequence>
<evidence type="ECO:0000313" key="2">
    <source>
        <dbReference type="EMBL" id="GAT52407.1"/>
    </source>
</evidence>
<accession>A0ABQ0LMY1</accession>
<dbReference type="EMBL" id="DF847768">
    <property type="protein sequence ID" value="GAT52407.1"/>
    <property type="molecule type" value="Genomic_DNA"/>
</dbReference>
<feature type="region of interest" description="Disordered" evidence="1">
    <location>
        <begin position="413"/>
        <end position="438"/>
    </location>
</feature>
<feature type="compositionally biased region" description="Low complexity" evidence="1">
    <location>
        <begin position="12"/>
        <end position="27"/>
    </location>
</feature>
<feature type="region of interest" description="Disordered" evidence="1">
    <location>
        <begin position="1"/>
        <end position="34"/>
    </location>
</feature>